<dbReference type="RefSeq" id="WP_134266287.1">
    <property type="nucleotide sequence ID" value="NZ_CAADRQ010000325.1"/>
</dbReference>
<dbReference type="InterPro" id="IPR018878">
    <property type="entry name" value="ORF6C_dom"/>
</dbReference>
<dbReference type="Pfam" id="PF10552">
    <property type="entry name" value="ORF6C"/>
    <property type="match status" value="1"/>
</dbReference>
<proteinExistence type="predicted"/>
<feature type="domain" description="ORF6C" evidence="1">
    <location>
        <begin position="139"/>
        <end position="240"/>
    </location>
</feature>
<dbReference type="Pfam" id="PF09669">
    <property type="entry name" value="Phage_pRha"/>
    <property type="match status" value="1"/>
</dbReference>
<accession>A0AB73ULX1</accession>
<dbReference type="AlphaFoldDB" id="A0AB73ULX1"/>
<evidence type="ECO:0000313" key="2">
    <source>
        <dbReference type="EMBL" id="QHV45430.1"/>
    </source>
</evidence>
<evidence type="ECO:0000313" key="3">
    <source>
        <dbReference type="Proteomes" id="UP000464780"/>
    </source>
</evidence>
<reference evidence="2 3" key="1">
    <citation type="submission" date="2018-03" db="EMBL/GenBank/DDBJ databases">
        <title>The complete genome of bacterial strain SGAir0260.</title>
        <authorList>
            <person name="Schuster S.C."/>
        </authorList>
    </citation>
    <scope>NUCLEOTIDE SEQUENCE [LARGE SCALE GENOMIC DNA]</scope>
    <source>
        <strain evidence="2 3">SGAir0260</strain>
    </source>
</reference>
<name>A0AB73ULX1_BACCE</name>
<gene>
    <name evidence="2" type="ORF">C1N66_20675</name>
</gene>
<sequence length="242" mass="28208">MTEQIMVVDEKEELFVKGDQESLVFIKDNKVVTDSLTVAEVLKKQHKHVLRDIKVQMEKLESAGEGKFTESNFGLSFYKDVTGRTLQKIDMTEDAFTILMFSYNTIETMKIKVRFIEEFKRMRAFIENQSILPTDTFSQIELLATGTSNLNKRVSSLEQVVEKQLTVDYGQQRVIEKTKAKRIYFLWENGHVDKEVHDSTRKLFGLLGRNLKDAFNVNSYRDILKKDFEEALNFVNGWRPMV</sequence>
<dbReference type="InterPro" id="IPR014054">
    <property type="entry name" value="Phage_regulatory_Rha"/>
</dbReference>
<dbReference type="Proteomes" id="UP000464780">
    <property type="component" value="Chromosome"/>
</dbReference>
<protein>
    <submittedName>
        <fullName evidence="2">Rha family transcriptional regulator</fullName>
    </submittedName>
</protein>
<organism evidence="2 3">
    <name type="scientific">Bacillus cereus</name>
    <dbReference type="NCBI Taxonomy" id="1396"/>
    <lineage>
        <taxon>Bacteria</taxon>
        <taxon>Bacillati</taxon>
        <taxon>Bacillota</taxon>
        <taxon>Bacilli</taxon>
        <taxon>Bacillales</taxon>
        <taxon>Bacillaceae</taxon>
        <taxon>Bacillus</taxon>
        <taxon>Bacillus cereus group</taxon>
    </lineage>
</organism>
<dbReference type="NCBIfam" id="TIGR02681">
    <property type="entry name" value="phage_pRha"/>
    <property type="match status" value="1"/>
</dbReference>
<evidence type="ECO:0000259" key="1">
    <source>
        <dbReference type="Pfam" id="PF10552"/>
    </source>
</evidence>
<dbReference type="EMBL" id="CP028009">
    <property type="protein sequence ID" value="QHV45430.1"/>
    <property type="molecule type" value="Genomic_DNA"/>
</dbReference>